<feature type="region of interest" description="Disordered" evidence="3">
    <location>
        <begin position="313"/>
        <end position="343"/>
    </location>
</feature>
<dbReference type="SUPFAM" id="SSF51905">
    <property type="entry name" value="FAD/NAD(P)-binding domain"/>
    <property type="match status" value="1"/>
</dbReference>
<accession>A0A8I0DUG0</accession>
<sequence>MKNENMYDVVIAGAGPAGLTAAIYLARACYRVLVIEKEKIGGQITITEEVVNYPGIEKTDGKSLTAAMYRQAENFGAEFLMAEVEKLDVDGEYKTVHTSKGDFSCYGILLATGAHPRMIGFEGEERFKGRGVAYCATCDGEFFTGKEIFVVGGGYAAAEESVFLTKYASHVTILIRGEDFSCSKSSADKARANEKITVLTSTEIVRAEGEDVLTTLVYKNVKTGEESVYHAPKGDTFGIFVFAGYEPETSLLQGKAEIDEKGYVITDASRQTSISGVYAAGDVCQKNLRQVVTAVGDGAVAATELERYVAAMQKKNGAKPSRNLRENKQSKEKNVTQEKKREGMQPVVAENTGYEMHKTGQQKQPEAEDSLSDEFFDEETEKQLDEVFDRMAHPLILKLYLNQKQESVQLKQYMEAMSRRTGKLSVIVAEEGADGDSVPANERPFVRILGEDGSDTGLGFHGVPGGHEFTSFVIGLYNAAGPGQEVDAQIMERIHAIKKPLNIKILVTLACSMCPDLVTAAQKIAAENPQVTAEIYDVMLYPSYQKRYKVMSVPCLVVNDEHVAFGRKTLPELLDYLDEIL</sequence>
<dbReference type="AlphaFoldDB" id="A0A8I0DUG0"/>
<feature type="domain" description="FAD/NAD(P)-binding" evidence="4">
    <location>
        <begin position="7"/>
        <end position="298"/>
    </location>
</feature>
<dbReference type="Gene3D" id="3.40.30.80">
    <property type="match status" value="1"/>
</dbReference>
<gene>
    <name evidence="6" type="ORF">H8S09_04000</name>
</gene>
<dbReference type="PANTHER" id="PTHR48105">
    <property type="entry name" value="THIOREDOXIN REDUCTASE 1-RELATED-RELATED"/>
    <property type="match status" value="1"/>
</dbReference>
<comment type="caution">
    <text evidence="6">The sequence shown here is derived from an EMBL/GenBank/DDBJ whole genome shotgun (WGS) entry which is preliminary data.</text>
</comment>
<dbReference type="InterPro" id="IPR036188">
    <property type="entry name" value="FAD/NAD-bd_sf"/>
</dbReference>
<feature type="domain" description="Thioredoxin-like fold" evidence="5">
    <location>
        <begin position="502"/>
        <end position="570"/>
    </location>
</feature>
<evidence type="ECO:0000256" key="3">
    <source>
        <dbReference type="SAM" id="MobiDB-lite"/>
    </source>
</evidence>
<keyword evidence="1" id="KW-0285">Flavoprotein</keyword>
<dbReference type="SUPFAM" id="SSF52833">
    <property type="entry name" value="Thioredoxin-like"/>
    <property type="match status" value="2"/>
</dbReference>
<reference evidence="6 7" key="1">
    <citation type="submission" date="2020-08" db="EMBL/GenBank/DDBJ databases">
        <title>Genome public.</title>
        <authorList>
            <person name="Liu C."/>
            <person name="Sun Q."/>
        </authorList>
    </citation>
    <scope>NUCLEOTIDE SEQUENCE [LARGE SCALE GENOMIC DNA]</scope>
    <source>
        <strain evidence="6 7">NSJ-10</strain>
    </source>
</reference>
<evidence type="ECO:0000313" key="6">
    <source>
        <dbReference type="EMBL" id="MBC5662066.1"/>
    </source>
</evidence>
<protein>
    <submittedName>
        <fullName evidence="6">FAD-dependent oxidoreductase</fullName>
    </submittedName>
</protein>
<dbReference type="Proteomes" id="UP000615234">
    <property type="component" value="Unassembled WGS sequence"/>
</dbReference>
<dbReference type="GO" id="GO:0016491">
    <property type="term" value="F:oxidoreductase activity"/>
    <property type="evidence" value="ECO:0007669"/>
    <property type="project" value="UniProtKB-KW"/>
</dbReference>
<evidence type="ECO:0000256" key="2">
    <source>
        <dbReference type="ARBA" id="ARBA00023002"/>
    </source>
</evidence>
<dbReference type="InterPro" id="IPR023753">
    <property type="entry name" value="FAD/NAD-binding_dom"/>
</dbReference>
<evidence type="ECO:0000259" key="4">
    <source>
        <dbReference type="Pfam" id="PF07992"/>
    </source>
</evidence>
<evidence type="ECO:0000313" key="7">
    <source>
        <dbReference type="Proteomes" id="UP000615234"/>
    </source>
</evidence>
<dbReference type="InterPro" id="IPR036249">
    <property type="entry name" value="Thioredoxin-like_sf"/>
</dbReference>
<dbReference type="NCBIfam" id="TIGR03143">
    <property type="entry name" value="AhpF_homolog"/>
    <property type="match status" value="1"/>
</dbReference>
<dbReference type="Pfam" id="PF13192">
    <property type="entry name" value="Thioredoxin_3"/>
    <property type="match status" value="1"/>
</dbReference>
<dbReference type="RefSeq" id="WP_186847409.1">
    <property type="nucleotide sequence ID" value="NZ_JACOOX010000002.1"/>
</dbReference>
<keyword evidence="7" id="KW-1185">Reference proteome</keyword>
<dbReference type="PRINTS" id="PR00469">
    <property type="entry name" value="PNDRDTASEII"/>
</dbReference>
<dbReference type="PRINTS" id="PR00368">
    <property type="entry name" value="FADPNR"/>
</dbReference>
<feature type="compositionally biased region" description="Basic and acidic residues" evidence="3">
    <location>
        <begin position="323"/>
        <end position="343"/>
    </location>
</feature>
<dbReference type="Pfam" id="PF07992">
    <property type="entry name" value="Pyr_redox_2"/>
    <property type="match status" value="1"/>
</dbReference>
<name>A0A8I0DUG0_9FIRM</name>
<dbReference type="InterPro" id="IPR017561">
    <property type="entry name" value="AhpF_homologue_put"/>
</dbReference>
<dbReference type="Gene3D" id="3.50.50.60">
    <property type="entry name" value="FAD/NAD(P)-binding domain"/>
    <property type="match status" value="2"/>
</dbReference>
<dbReference type="InterPro" id="IPR012336">
    <property type="entry name" value="Thioredoxin-like_fold"/>
</dbReference>
<evidence type="ECO:0000259" key="5">
    <source>
        <dbReference type="Pfam" id="PF13192"/>
    </source>
</evidence>
<proteinExistence type="predicted"/>
<evidence type="ECO:0000256" key="1">
    <source>
        <dbReference type="ARBA" id="ARBA00022630"/>
    </source>
</evidence>
<dbReference type="InterPro" id="IPR050097">
    <property type="entry name" value="Ferredoxin-NADP_redctase_2"/>
</dbReference>
<dbReference type="EMBL" id="JACOOX010000002">
    <property type="protein sequence ID" value="MBC5662066.1"/>
    <property type="molecule type" value="Genomic_DNA"/>
</dbReference>
<organism evidence="6 7">
    <name type="scientific">Coprococcus hominis</name>
    <name type="common">ex Liu et al. 2022</name>
    <dbReference type="NCBI Taxonomy" id="2763039"/>
    <lineage>
        <taxon>Bacteria</taxon>
        <taxon>Bacillati</taxon>
        <taxon>Bacillota</taxon>
        <taxon>Clostridia</taxon>
        <taxon>Lachnospirales</taxon>
        <taxon>Lachnospiraceae</taxon>
        <taxon>Coprococcus</taxon>
    </lineage>
</organism>
<keyword evidence="2" id="KW-0560">Oxidoreductase</keyword>